<evidence type="ECO:0000256" key="1">
    <source>
        <dbReference type="SAM" id="MobiDB-lite"/>
    </source>
</evidence>
<feature type="chain" id="PRO_5021264032" description="Secreted protein" evidence="2">
    <location>
        <begin position="29"/>
        <end position="145"/>
    </location>
</feature>
<dbReference type="EMBL" id="BGPR01006899">
    <property type="protein sequence ID" value="GBN22747.1"/>
    <property type="molecule type" value="Genomic_DNA"/>
</dbReference>
<dbReference type="Proteomes" id="UP000499080">
    <property type="component" value="Unassembled WGS sequence"/>
</dbReference>
<name>A0A4Y2MAQ4_ARAVE</name>
<gene>
    <name evidence="3" type="ORF">AVEN_170938_1</name>
</gene>
<evidence type="ECO:0000256" key="2">
    <source>
        <dbReference type="SAM" id="SignalP"/>
    </source>
</evidence>
<reference evidence="3 4" key="1">
    <citation type="journal article" date="2019" name="Sci. Rep.">
        <title>Orb-weaving spider Araneus ventricosus genome elucidates the spidroin gene catalogue.</title>
        <authorList>
            <person name="Kono N."/>
            <person name="Nakamura H."/>
            <person name="Ohtoshi R."/>
            <person name="Moran D.A.P."/>
            <person name="Shinohara A."/>
            <person name="Yoshida Y."/>
            <person name="Fujiwara M."/>
            <person name="Mori M."/>
            <person name="Tomita M."/>
            <person name="Arakawa K."/>
        </authorList>
    </citation>
    <scope>NUCLEOTIDE SEQUENCE [LARGE SCALE GENOMIC DNA]</scope>
</reference>
<evidence type="ECO:0000313" key="3">
    <source>
        <dbReference type="EMBL" id="GBN22747.1"/>
    </source>
</evidence>
<feature type="signal peptide" evidence="2">
    <location>
        <begin position="1"/>
        <end position="28"/>
    </location>
</feature>
<keyword evidence="2" id="KW-0732">Signal</keyword>
<keyword evidence="4" id="KW-1185">Reference proteome</keyword>
<feature type="region of interest" description="Disordered" evidence="1">
    <location>
        <begin position="39"/>
        <end position="60"/>
    </location>
</feature>
<comment type="caution">
    <text evidence="3">The sequence shown here is derived from an EMBL/GenBank/DDBJ whole genome shotgun (WGS) entry which is preliminary data.</text>
</comment>
<accession>A0A4Y2MAQ4</accession>
<protein>
    <recommendedName>
        <fullName evidence="5">Secreted protein</fullName>
    </recommendedName>
</protein>
<organism evidence="3 4">
    <name type="scientific">Araneus ventricosus</name>
    <name type="common">Orbweaver spider</name>
    <name type="synonym">Epeira ventricosa</name>
    <dbReference type="NCBI Taxonomy" id="182803"/>
    <lineage>
        <taxon>Eukaryota</taxon>
        <taxon>Metazoa</taxon>
        <taxon>Ecdysozoa</taxon>
        <taxon>Arthropoda</taxon>
        <taxon>Chelicerata</taxon>
        <taxon>Arachnida</taxon>
        <taxon>Araneae</taxon>
        <taxon>Araneomorphae</taxon>
        <taxon>Entelegynae</taxon>
        <taxon>Araneoidea</taxon>
        <taxon>Araneidae</taxon>
        <taxon>Araneus</taxon>
    </lineage>
</organism>
<evidence type="ECO:0008006" key="5">
    <source>
        <dbReference type="Google" id="ProtNLM"/>
    </source>
</evidence>
<sequence length="145" mass="16298">MFKSFASSCLKLLPWVALFLKTGHLGVSKMCLGTTGETTEKRDCADQNGTNGLFKRNPPLRHSKSAEVGDSQFNCQYFCSAAACMSLVNKKQKHSNISMKFSFKISKYSPSNNSIKLWYGLLRGEVLPHLFNNFPLDRWSSSTFL</sequence>
<dbReference type="AlphaFoldDB" id="A0A4Y2MAQ4"/>
<evidence type="ECO:0000313" key="4">
    <source>
        <dbReference type="Proteomes" id="UP000499080"/>
    </source>
</evidence>
<proteinExistence type="predicted"/>